<evidence type="ECO:0000313" key="2">
    <source>
        <dbReference type="EMBL" id="AFP72252.1"/>
    </source>
</evidence>
<name>S4SNH9_AGABB</name>
<sequence>MFSFRADKSGKPITSSVINQILLNQNISVTESKLEELLKLQGVELELPVLKPQDIKLFSELTGKSSYKGFFGVYIFIHKHTGQKYVGSSNLLRRSLDYYFKKDFPLMGKILPMLKKEGLGVFKLKVFKLDSNKFSVKDALILEQYFLLNKEFDLNILKVVKAGSSKGEGVYVYDLTCSILYYHAKSKVELKRVLKIHTDTIRKYIDSKVPYLNKFLLLSYPFLTAVQSNISKRELLEIMQKERKIMYTLGTRRSIPVILEIKEGNEFVNSWGLKLSFDSLSSCIDYLKGLGLTIKINTLSKYIKIEKEFHNFLCKY</sequence>
<dbReference type="SUPFAM" id="SSF82771">
    <property type="entry name" value="GIY-YIG endonuclease"/>
    <property type="match status" value="1"/>
</dbReference>
<gene>
    <name evidence="2" type="primary">cox2</name>
</gene>
<feature type="domain" description="GIY-YIG" evidence="1">
    <location>
        <begin position="70"/>
        <end position="160"/>
    </location>
</feature>
<organism evidence="2">
    <name type="scientific">Agaricus bisporus var. bisporus (strain H97 / ATCC MYA-4626 / FGSC 10389)</name>
    <name type="common">White button mushroom</name>
    <dbReference type="NCBI Taxonomy" id="936046"/>
    <lineage>
        <taxon>Eukaryota</taxon>
        <taxon>Fungi</taxon>
        <taxon>Dikarya</taxon>
        <taxon>Basidiomycota</taxon>
        <taxon>Agaricomycotina</taxon>
        <taxon>Agaricomycetes</taxon>
        <taxon>Agaricomycetidae</taxon>
        <taxon>Agaricales</taxon>
        <taxon>Agaricineae</taxon>
        <taxon>Agaricaceae</taxon>
        <taxon>Agaricus</taxon>
    </lineage>
</organism>
<proteinExistence type="predicted"/>
<dbReference type="EMBL" id="JX271275">
    <property type="protein sequence ID" value="AFP72252.1"/>
    <property type="molecule type" value="Genomic_DNA"/>
</dbReference>
<keyword evidence="2" id="KW-0496">Mitochondrion</keyword>
<protein>
    <submittedName>
        <fullName evidence="2">I-AbiII-cox2-P</fullName>
    </submittedName>
</protein>
<accession>S4SNH9</accession>
<dbReference type="InterPro" id="IPR000305">
    <property type="entry name" value="GIY-YIG_endonuc"/>
</dbReference>
<geneLocation type="mitochondrion" evidence="2"/>
<dbReference type="InterPro" id="IPR035901">
    <property type="entry name" value="GIY-YIG_endonuc_sf"/>
</dbReference>
<evidence type="ECO:0000259" key="1">
    <source>
        <dbReference type="SMART" id="SM00465"/>
    </source>
</evidence>
<dbReference type="AlphaFoldDB" id="S4SNH9"/>
<dbReference type="SMART" id="SM00465">
    <property type="entry name" value="GIYc"/>
    <property type="match status" value="1"/>
</dbReference>
<reference evidence="2" key="1">
    <citation type="journal article" date="2013" name="Fungal Genet. Biol.">
        <title>The 135 kbp mitochondrial genome of Agaricus bisporus is the largest known eukaryotic reservoir of group I introns and plasmid-related sequences.</title>
        <authorList>
            <person name="Ferandon C."/>
            <person name="Xu J."/>
            <person name="Barroso G."/>
        </authorList>
    </citation>
    <scope>NUCLEOTIDE SEQUENCE</scope>
</reference>